<evidence type="ECO:0000313" key="4">
    <source>
        <dbReference type="EMBL" id="EFJ15536.1"/>
    </source>
</evidence>
<gene>
    <name evidence="4" type="ORF">SELMODRAFT_268691</name>
</gene>
<dbReference type="InterPro" id="IPR013666">
    <property type="entry name" value="PH_pln"/>
</dbReference>
<dbReference type="OMA" id="EREYEMW"/>
<evidence type="ECO:0000313" key="5">
    <source>
        <dbReference type="Proteomes" id="UP000001514"/>
    </source>
</evidence>
<dbReference type="AlphaFoldDB" id="D8SIQ0"/>
<dbReference type="Gramene" id="EFJ15536">
    <property type="protein sequence ID" value="EFJ15536"/>
    <property type="gene ID" value="SELMODRAFT_268691"/>
</dbReference>
<dbReference type="Proteomes" id="UP000001514">
    <property type="component" value="Unassembled WGS sequence"/>
</dbReference>
<dbReference type="KEGG" id="smo:SELMODRAFT_268691"/>
<dbReference type="PANTHER" id="PTHR31351">
    <property type="entry name" value="EXPRESSED PROTEIN"/>
    <property type="match status" value="1"/>
</dbReference>
<keyword evidence="5" id="KW-1185">Reference proteome</keyword>
<feature type="region of interest" description="Disordered" evidence="1">
    <location>
        <begin position="277"/>
        <end position="296"/>
    </location>
</feature>
<accession>D8SIQ0</accession>
<dbReference type="PANTHER" id="PTHR31351:SF4">
    <property type="entry name" value="AUXIN CANALIZATION PROTEIN (DUF828)"/>
    <property type="match status" value="1"/>
</dbReference>
<dbReference type="InParanoid" id="D8SIQ0"/>
<name>D8SIQ0_SELML</name>
<organism evidence="5">
    <name type="scientific">Selaginella moellendorffii</name>
    <name type="common">Spikemoss</name>
    <dbReference type="NCBI Taxonomy" id="88036"/>
    <lineage>
        <taxon>Eukaryota</taxon>
        <taxon>Viridiplantae</taxon>
        <taxon>Streptophyta</taxon>
        <taxon>Embryophyta</taxon>
        <taxon>Tracheophyta</taxon>
        <taxon>Lycopodiopsida</taxon>
        <taxon>Selaginellales</taxon>
        <taxon>Selaginellaceae</taxon>
        <taxon>Selaginella</taxon>
    </lineage>
</organism>
<proteinExistence type="predicted"/>
<dbReference type="Pfam" id="PF08458">
    <property type="entry name" value="PH_2"/>
    <property type="match status" value="1"/>
</dbReference>
<sequence length="443" mass="48176">MYFPSPTTSYPPPETPLEPMEFLSRSWSISAVDVSKALAPYNPAANKFATAKRAEETGIETTPFSFASAMTSDMVLNRILAPVWTTWNGLASVTSSSRRAGSTLVFFFAQGQFFVVQHHSSTTITAPKSPIRNGKSVRRWFRDVKDKKKEAIRAQNAQVHAAIQVASVAAAIAAVAAATAATAIDDGGAKTSMAMASAASLVASQCVEVAESLGADHEQVASAVGSAVRVKTAGDIMTLTAGAATCKWPNPCLTDQLCWCFVPTALRGAAMLKARALKENQQQQQQQQHSRSSVIPYERGSMNFSGELGSEDSEAESFTQEVLAKGTDFLKRSKSGEIHWRSVCAYINKHNQVILKLQSKHVGGALKKNKKSVVVDVYTEIPAWPGRSLLENGEQRRYFGVKTNTAELEEFECRSDYEHKIWTQGISYLLELATSKPQQKPTS</sequence>
<evidence type="ECO:0000259" key="2">
    <source>
        <dbReference type="Pfam" id="PF05703"/>
    </source>
</evidence>
<dbReference type="InterPro" id="IPR040269">
    <property type="entry name" value="VAB"/>
</dbReference>
<feature type="domain" description="Pleckstrin-like plant" evidence="3">
    <location>
        <begin position="329"/>
        <end position="432"/>
    </location>
</feature>
<reference evidence="4 5" key="1">
    <citation type="journal article" date="2011" name="Science">
        <title>The Selaginella genome identifies genetic changes associated with the evolution of vascular plants.</title>
        <authorList>
            <person name="Banks J.A."/>
            <person name="Nishiyama T."/>
            <person name="Hasebe M."/>
            <person name="Bowman J.L."/>
            <person name="Gribskov M."/>
            <person name="dePamphilis C."/>
            <person name="Albert V.A."/>
            <person name="Aono N."/>
            <person name="Aoyama T."/>
            <person name="Ambrose B.A."/>
            <person name="Ashton N.W."/>
            <person name="Axtell M.J."/>
            <person name="Barker E."/>
            <person name="Barker M.S."/>
            <person name="Bennetzen J.L."/>
            <person name="Bonawitz N.D."/>
            <person name="Chapple C."/>
            <person name="Cheng C."/>
            <person name="Correa L.G."/>
            <person name="Dacre M."/>
            <person name="DeBarry J."/>
            <person name="Dreyer I."/>
            <person name="Elias M."/>
            <person name="Engstrom E.M."/>
            <person name="Estelle M."/>
            <person name="Feng L."/>
            <person name="Finet C."/>
            <person name="Floyd S.K."/>
            <person name="Frommer W.B."/>
            <person name="Fujita T."/>
            <person name="Gramzow L."/>
            <person name="Gutensohn M."/>
            <person name="Harholt J."/>
            <person name="Hattori M."/>
            <person name="Heyl A."/>
            <person name="Hirai T."/>
            <person name="Hiwatashi Y."/>
            <person name="Ishikawa M."/>
            <person name="Iwata M."/>
            <person name="Karol K.G."/>
            <person name="Koehler B."/>
            <person name="Kolukisaoglu U."/>
            <person name="Kubo M."/>
            <person name="Kurata T."/>
            <person name="Lalonde S."/>
            <person name="Li K."/>
            <person name="Li Y."/>
            <person name="Litt A."/>
            <person name="Lyons E."/>
            <person name="Manning G."/>
            <person name="Maruyama T."/>
            <person name="Michael T.P."/>
            <person name="Mikami K."/>
            <person name="Miyazaki S."/>
            <person name="Morinaga S."/>
            <person name="Murata T."/>
            <person name="Mueller-Roeber B."/>
            <person name="Nelson D.R."/>
            <person name="Obara M."/>
            <person name="Oguri Y."/>
            <person name="Olmstead R.G."/>
            <person name="Onodera N."/>
            <person name="Petersen B.L."/>
            <person name="Pils B."/>
            <person name="Prigge M."/>
            <person name="Rensing S.A."/>
            <person name="Riano-Pachon D.M."/>
            <person name="Roberts A.W."/>
            <person name="Sato Y."/>
            <person name="Scheller H.V."/>
            <person name="Schulz B."/>
            <person name="Schulz C."/>
            <person name="Shakirov E.V."/>
            <person name="Shibagaki N."/>
            <person name="Shinohara N."/>
            <person name="Shippen D.E."/>
            <person name="Soerensen I."/>
            <person name="Sotooka R."/>
            <person name="Sugimoto N."/>
            <person name="Sugita M."/>
            <person name="Sumikawa N."/>
            <person name="Tanurdzic M."/>
            <person name="Theissen G."/>
            <person name="Ulvskov P."/>
            <person name="Wakazuki S."/>
            <person name="Weng J.K."/>
            <person name="Willats W.W."/>
            <person name="Wipf D."/>
            <person name="Wolf P.G."/>
            <person name="Yang L."/>
            <person name="Zimmer A.D."/>
            <person name="Zhu Q."/>
            <person name="Mitros T."/>
            <person name="Hellsten U."/>
            <person name="Loque D."/>
            <person name="Otillar R."/>
            <person name="Salamov A."/>
            <person name="Schmutz J."/>
            <person name="Shapiro H."/>
            <person name="Lindquist E."/>
            <person name="Lucas S."/>
            <person name="Rokhsar D."/>
            <person name="Grigoriev I.V."/>
        </authorList>
    </citation>
    <scope>NUCLEOTIDE SEQUENCE [LARGE SCALE GENOMIC DNA]</scope>
</reference>
<dbReference type="eggNOG" id="ENOG502QRXH">
    <property type="taxonomic scope" value="Eukaryota"/>
</dbReference>
<dbReference type="EMBL" id="GL377622">
    <property type="protein sequence ID" value="EFJ15536.1"/>
    <property type="molecule type" value="Genomic_DNA"/>
</dbReference>
<evidence type="ECO:0000259" key="3">
    <source>
        <dbReference type="Pfam" id="PF08458"/>
    </source>
</evidence>
<feature type="domain" description="VAN3-binding protein-like auxin canalisation" evidence="2">
    <location>
        <begin position="13"/>
        <end position="245"/>
    </location>
</feature>
<dbReference type="Pfam" id="PF05703">
    <property type="entry name" value="Auxin_canalis"/>
    <property type="match status" value="1"/>
</dbReference>
<evidence type="ECO:0008006" key="6">
    <source>
        <dbReference type="Google" id="ProtNLM"/>
    </source>
</evidence>
<dbReference type="HOGENOM" id="CLU_033023_0_0_1"/>
<dbReference type="InterPro" id="IPR008546">
    <property type="entry name" value="VAN3-bd-like_auxin_canal"/>
</dbReference>
<evidence type="ECO:0000256" key="1">
    <source>
        <dbReference type="SAM" id="MobiDB-lite"/>
    </source>
</evidence>
<protein>
    <recommendedName>
        <fullName evidence="6">PH domain-containing protein</fullName>
    </recommendedName>
</protein>